<dbReference type="GO" id="GO:0016757">
    <property type="term" value="F:glycosyltransferase activity"/>
    <property type="evidence" value="ECO:0007669"/>
    <property type="project" value="UniProtKB-KW"/>
</dbReference>
<dbReference type="Proteomes" id="UP001596328">
    <property type="component" value="Unassembled WGS sequence"/>
</dbReference>
<feature type="domain" description="Glycosyltransferase RgtA/B/C/D-like" evidence="2">
    <location>
        <begin position="172"/>
        <end position="310"/>
    </location>
</feature>
<feature type="transmembrane region" description="Helical" evidence="1">
    <location>
        <begin position="12"/>
        <end position="37"/>
    </location>
</feature>
<keyword evidence="3" id="KW-0808">Transferase</keyword>
<keyword evidence="1" id="KW-0472">Membrane</keyword>
<feature type="transmembrane region" description="Helical" evidence="1">
    <location>
        <begin position="143"/>
        <end position="163"/>
    </location>
</feature>
<proteinExistence type="predicted"/>
<dbReference type="AlphaFoldDB" id="A0ABD5RWD7"/>
<evidence type="ECO:0000259" key="2">
    <source>
        <dbReference type="Pfam" id="PF13231"/>
    </source>
</evidence>
<accession>A0ABD5RWD7</accession>
<feature type="transmembrane region" description="Helical" evidence="1">
    <location>
        <begin position="453"/>
        <end position="472"/>
    </location>
</feature>
<keyword evidence="1" id="KW-1133">Transmembrane helix</keyword>
<sequence length="616" mass="65590">MSAQYDALKTRLLRAVFGDQVGLLLFIGALAFFGLYWRLGLFINDNYAVANGLYNAANGHLRVTEIVYGPSSGAVPGMVSGQDGRYSRNVGQILVTLPVLWALEGIAAVADVRVVLVALWSSTILGFGVVLSRWTARGSLVRAGAAGCAVVAFALNLSVATVLETRWLAPLALQVTSILAAALTGVFLYRLISRVHDTRAGLVAGAIVAVATPVGFWASIPKRHTYMAMLVMATVYCFFRSREAQANSESLRFRALAYALVGLSTWIQAGEAFALFVSLLVVDLVTARSTTLRDLGILAGVFGLSLVPFLVTNLVIAGNPLMPPMLLPRYRPGMAVTGGSGGAGTSGGTTSLPIWLAVVHLLETTGVKALEQMSRFTSVLSRGLSVLTAPNRLMHIFVRSGYIERVASGDHGQAVNLALLEAMPVAGALVLVPRAVWRRVRARTWSSIEPTDLFVGVYGVSLTLFYIPRLPLHAMITVRYLLPVMPLLVYGAFRFASVREVLDFPRALGFAYGGTVLIGSQAILTYLIVRGVTVGEAAQVHAWVNLVAAAGLAGWVLVRPAVSKRGRPVGAVVFGVACGVTTCFLLLACGVYFASGSGFVLPGVEWLSERLVRALI</sequence>
<feature type="transmembrane region" description="Helical" evidence="1">
    <location>
        <begin position="297"/>
        <end position="317"/>
    </location>
</feature>
<dbReference type="EMBL" id="JBHSWU010000010">
    <property type="protein sequence ID" value="MFC6723288.1"/>
    <property type="molecule type" value="Genomic_DNA"/>
</dbReference>
<organism evidence="3 4">
    <name type="scientific">Halobium palmae</name>
    <dbReference type="NCBI Taxonomy" id="1776492"/>
    <lineage>
        <taxon>Archaea</taxon>
        <taxon>Methanobacteriati</taxon>
        <taxon>Methanobacteriota</taxon>
        <taxon>Stenosarchaea group</taxon>
        <taxon>Halobacteria</taxon>
        <taxon>Halobacteriales</taxon>
        <taxon>Haloferacaceae</taxon>
        <taxon>Halobium</taxon>
    </lineage>
</organism>
<evidence type="ECO:0000313" key="4">
    <source>
        <dbReference type="Proteomes" id="UP001596328"/>
    </source>
</evidence>
<feature type="transmembrane region" description="Helical" evidence="1">
    <location>
        <begin position="478"/>
        <end position="496"/>
    </location>
</feature>
<feature type="transmembrane region" description="Helical" evidence="1">
    <location>
        <begin position="570"/>
        <end position="594"/>
    </location>
</feature>
<feature type="transmembrane region" description="Helical" evidence="1">
    <location>
        <begin position="540"/>
        <end position="558"/>
    </location>
</feature>
<comment type="caution">
    <text evidence="3">The sequence shown here is derived from an EMBL/GenBank/DDBJ whole genome shotgun (WGS) entry which is preliminary data.</text>
</comment>
<dbReference type="EC" id="2.4.-.-" evidence="3"/>
<keyword evidence="4" id="KW-1185">Reference proteome</keyword>
<dbReference type="InterPro" id="IPR038731">
    <property type="entry name" value="RgtA/B/C-like"/>
</dbReference>
<feature type="transmembrane region" description="Helical" evidence="1">
    <location>
        <begin position="169"/>
        <end position="189"/>
    </location>
</feature>
<reference evidence="3 4" key="1">
    <citation type="journal article" date="2019" name="Int. J. Syst. Evol. Microbiol.">
        <title>The Global Catalogue of Microorganisms (GCM) 10K type strain sequencing project: providing services to taxonomists for standard genome sequencing and annotation.</title>
        <authorList>
            <consortium name="The Broad Institute Genomics Platform"/>
            <consortium name="The Broad Institute Genome Sequencing Center for Infectious Disease"/>
            <person name="Wu L."/>
            <person name="Ma J."/>
        </authorList>
    </citation>
    <scope>NUCLEOTIDE SEQUENCE [LARGE SCALE GENOMIC DNA]</scope>
    <source>
        <strain evidence="3 4">NBRC 111368</strain>
    </source>
</reference>
<keyword evidence="3" id="KW-0328">Glycosyltransferase</keyword>
<dbReference type="Pfam" id="PF13231">
    <property type="entry name" value="PMT_2"/>
    <property type="match status" value="1"/>
</dbReference>
<feature type="transmembrane region" description="Helical" evidence="1">
    <location>
        <begin position="106"/>
        <end position="131"/>
    </location>
</feature>
<name>A0ABD5RWD7_9EURY</name>
<protein>
    <submittedName>
        <fullName evidence="3">Glycosyltransferase family 39 protein</fullName>
        <ecNumber evidence="3">2.4.-.-</ecNumber>
    </submittedName>
</protein>
<keyword evidence="1" id="KW-0812">Transmembrane</keyword>
<evidence type="ECO:0000256" key="1">
    <source>
        <dbReference type="SAM" id="Phobius"/>
    </source>
</evidence>
<feature type="transmembrane region" description="Helical" evidence="1">
    <location>
        <begin position="201"/>
        <end position="218"/>
    </location>
</feature>
<evidence type="ECO:0000313" key="3">
    <source>
        <dbReference type="EMBL" id="MFC6723288.1"/>
    </source>
</evidence>
<gene>
    <name evidence="3" type="ORF">ACFQE1_02535</name>
</gene>
<feature type="transmembrane region" description="Helical" evidence="1">
    <location>
        <begin position="508"/>
        <end position="528"/>
    </location>
</feature>